<proteinExistence type="predicted"/>
<name>A0A4Z1E245_9MICO</name>
<accession>A0A4Z1E245</accession>
<feature type="domain" description="Flavin reductase like" evidence="2">
    <location>
        <begin position="23"/>
        <end position="166"/>
    </location>
</feature>
<dbReference type="RefSeq" id="WP_135849146.1">
    <property type="nucleotide sequence ID" value="NZ_RHPJ01000002.1"/>
</dbReference>
<dbReference type="SMART" id="SM00903">
    <property type="entry name" value="Flavin_Reduct"/>
    <property type="match status" value="1"/>
</dbReference>
<protein>
    <submittedName>
        <fullName evidence="3">NADH-FMN oxidoreductase</fullName>
    </submittedName>
</protein>
<dbReference type="PANTHER" id="PTHR30466:SF1">
    <property type="entry name" value="FMN REDUCTASE (NADH) RUTF"/>
    <property type="match status" value="1"/>
</dbReference>
<dbReference type="OrthoDB" id="8901155at2"/>
<reference evidence="3 4" key="1">
    <citation type="submission" date="2018-11" db="EMBL/GenBank/DDBJ databases">
        <title>Complete genome sequencing of the Actinobacteria Serinibacter sp. K3-2.</title>
        <authorList>
            <person name="Rakitin A.L."/>
            <person name="Beletsky A.V."/>
            <person name="Mardanov A.V."/>
            <person name="Ravin N.V."/>
            <person name="Gromova A.S."/>
            <person name="Filippova S.N."/>
            <person name="Gal'Chenko V.F."/>
        </authorList>
    </citation>
    <scope>NUCLEOTIDE SEQUENCE [LARGE SCALE GENOMIC DNA]</scope>
    <source>
        <strain evidence="3 4">K3-2</strain>
    </source>
</reference>
<dbReference type="GO" id="GO:0010181">
    <property type="term" value="F:FMN binding"/>
    <property type="evidence" value="ECO:0007669"/>
    <property type="project" value="InterPro"/>
</dbReference>
<sequence length="176" mass="18886">MTTQTTPLTTPAPIAPAAFRELFRHHPNGVAVITTAGAHGPVGFTATSVVSISADPPLLAFSITDTSSSWPAVREASSVVVHLLDTRHRDLSQTFATSGINRFAQHAWRELPSGEPLLTDVGTWSRGTVVHRLGAGGSTVVLVEVTEVVTASEREPLVYHDRHYHSISPLSVVRPR</sequence>
<evidence type="ECO:0000313" key="4">
    <source>
        <dbReference type="Proteomes" id="UP000297318"/>
    </source>
</evidence>
<dbReference type="InterPro" id="IPR002563">
    <property type="entry name" value="Flavin_Rdtase-like_dom"/>
</dbReference>
<keyword evidence="4" id="KW-1185">Reference proteome</keyword>
<dbReference type="EMBL" id="RHPJ01000002">
    <property type="protein sequence ID" value="TGO05088.1"/>
    <property type="molecule type" value="Genomic_DNA"/>
</dbReference>
<evidence type="ECO:0000313" key="3">
    <source>
        <dbReference type="EMBL" id="TGO05088.1"/>
    </source>
</evidence>
<dbReference type="Gene3D" id="2.30.110.10">
    <property type="entry name" value="Electron Transport, Fmn-binding Protein, Chain A"/>
    <property type="match status" value="1"/>
</dbReference>
<organism evidence="3 4">
    <name type="scientific">Serinibacter arcticus</name>
    <dbReference type="NCBI Taxonomy" id="1655435"/>
    <lineage>
        <taxon>Bacteria</taxon>
        <taxon>Bacillati</taxon>
        <taxon>Actinomycetota</taxon>
        <taxon>Actinomycetes</taxon>
        <taxon>Micrococcales</taxon>
        <taxon>Beutenbergiaceae</taxon>
        <taxon>Serinibacter</taxon>
    </lineage>
</organism>
<dbReference type="GO" id="GO:0006208">
    <property type="term" value="P:pyrimidine nucleobase catabolic process"/>
    <property type="evidence" value="ECO:0007669"/>
    <property type="project" value="TreeGrafter"/>
</dbReference>
<evidence type="ECO:0000256" key="1">
    <source>
        <dbReference type="ARBA" id="ARBA00023002"/>
    </source>
</evidence>
<dbReference type="InterPro" id="IPR050268">
    <property type="entry name" value="NADH-dep_flavin_reductase"/>
</dbReference>
<evidence type="ECO:0000259" key="2">
    <source>
        <dbReference type="SMART" id="SM00903"/>
    </source>
</evidence>
<dbReference type="InterPro" id="IPR012349">
    <property type="entry name" value="Split_barrel_FMN-bd"/>
</dbReference>
<dbReference type="SUPFAM" id="SSF50475">
    <property type="entry name" value="FMN-binding split barrel"/>
    <property type="match status" value="1"/>
</dbReference>
<keyword evidence="1" id="KW-0560">Oxidoreductase</keyword>
<comment type="caution">
    <text evidence="3">The sequence shown here is derived from an EMBL/GenBank/DDBJ whole genome shotgun (WGS) entry which is preliminary data.</text>
</comment>
<dbReference type="AlphaFoldDB" id="A0A4Z1E245"/>
<gene>
    <name evidence="3" type="ORF">SERN_1092</name>
</gene>
<dbReference type="Pfam" id="PF01613">
    <property type="entry name" value="Flavin_Reduct"/>
    <property type="match status" value="1"/>
</dbReference>
<dbReference type="Proteomes" id="UP000297318">
    <property type="component" value="Unassembled WGS sequence"/>
</dbReference>
<dbReference type="PANTHER" id="PTHR30466">
    <property type="entry name" value="FLAVIN REDUCTASE"/>
    <property type="match status" value="1"/>
</dbReference>
<dbReference type="GO" id="GO:0042602">
    <property type="term" value="F:riboflavin reductase (NADPH) activity"/>
    <property type="evidence" value="ECO:0007669"/>
    <property type="project" value="TreeGrafter"/>
</dbReference>